<dbReference type="EMBL" id="CADEPI010000003">
    <property type="protein sequence ID" value="CAB3360665.1"/>
    <property type="molecule type" value="Genomic_DNA"/>
</dbReference>
<dbReference type="InterPro" id="IPR028282">
    <property type="entry name" value="WASH-7_central"/>
</dbReference>
<dbReference type="OrthoDB" id="10261210at2759"/>
<evidence type="ECO:0000313" key="5">
    <source>
        <dbReference type="Proteomes" id="UP000494165"/>
    </source>
</evidence>
<proteinExistence type="predicted"/>
<dbReference type="InterPro" id="IPR028283">
    <property type="entry name" value="WASH-7_C"/>
</dbReference>
<dbReference type="GO" id="GO:0016197">
    <property type="term" value="P:endosomal transport"/>
    <property type="evidence" value="ECO:0007669"/>
    <property type="project" value="TreeGrafter"/>
</dbReference>
<dbReference type="GO" id="GO:0071203">
    <property type="term" value="C:WASH complex"/>
    <property type="evidence" value="ECO:0007669"/>
    <property type="project" value="InterPro"/>
</dbReference>
<dbReference type="AlphaFoldDB" id="A0A8S1C498"/>
<dbReference type="Pfam" id="PF14746">
    <property type="entry name" value="WASH-7_C"/>
    <property type="match status" value="1"/>
</dbReference>
<keyword evidence="5" id="KW-1185">Reference proteome</keyword>
<comment type="caution">
    <text evidence="4">The sequence shown here is derived from an EMBL/GenBank/DDBJ whole genome shotgun (WGS) entry which is preliminary data.</text>
</comment>
<evidence type="ECO:0000259" key="3">
    <source>
        <dbReference type="Pfam" id="PF14746"/>
    </source>
</evidence>
<sequence length="1120" mass="126227">MFQKNSKIDMAGELQLKRFGRLLEEFCQQRQTLSSSSSACVESRWAPVALSTAPSEQADLLHLLTSASRCSSFNKAAAAVSATVVAADQVHREATVLCQGLLFYGEGPMRDPSEGAAYVSRMLAPLQTLRVVVATAGRVLAAGLGHLEALATLTEAKGGLLFSSWTPELSLHQLVDSIAQVLFTLITIQEVMSSCTLLQTHWTVFKRTLKAAAQEADHLQHNNKLNCLQAVVSELEKRLISGDVFKSSLRRAVDEAKPGLSPAAIEHLMRYVRVQVTELDKEVGNHECWLKASAVFVLAAHLGAAADRKTFKLVWEPYKKISAVNIMGTVLWLPEVFFSAYLPSGQQLLDKKSKASASGGRESQLQQRSQALPKDAHVYFFIVCDWLIQLDACMRRDTTQLKLDDLHTKCAILLQGLEFVQSMSQMVKTFFNLHAHLGVPIARSSVVNLCKLVELIKHIEGAYQVRSIAFAESLNHLVQHLTYQLLLIVASMKKNLPADNKRNSSARTEALAALQVMELCLQGPCSAERRLLVRTSFSWAAQLRSVSLEELNSFRSLLSKLDAMCELRERLRHSADCSFLYWHRVVLPIHFSRMLDDAADLTRLKYLFAAFQDCSTAMENAKHLGSPTSLQSQFKNEMFTVLKLKLLDPLCQEIETDLRLRVHSHLQVPDGSRSNFQCMLQAMPLRFFDDLLSIPAYVEQYLSATFYNLTTVALHDWKAYGEMRVVALHRYGVSAVQDHLPSHTLEQGLDVLHVTRNLPAFVASHVYNLNNQVFVEKHSGNKYLNTIGVQHVANSVRTHGTGIINTTVNFTYQFLKKNFQSVSQFLFDARIKSRLMKDLRHFHDTKEHSDQKYSFSRADKFNQGIRKLGVAPDGSSLLDQFRMLVTQIGNAMGYVRMMRSGSRLYISKAISFVPDLEDVVSFEKLASDEGLSELNLQAAKELDLVLNSLLSNFDKGIEYFQLLVDVFTSVSKDPKNAHLKLFHAIVPPLTINFVEHMVTCKDKLNKNLREGAAFTDDGFAMGVAYLLKVLELDSEFDSLHWFHSIKDRYETEKIELEEQTLKIKKGDEKLKQTLVLTEKRIETYQQEFELLFFNLSSARIFFKRYSEVIDTKPEAEAPVN</sequence>
<accession>A0A8S1C498</accession>
<dbReference type="GO" id="GO:0007032">
    <property type="term" value="P:endosome organization"/>
    <property type="evidence" value="ECO:0007669"/>
    <property type="project" value="TreeGrafter"/>
</dbReference>
<evidence type="ECO:0000313" key="4">
    <source>
        <dbReference type="EMBL" id="CAB3360665.1"/>
    </source>
</evidence>
<dbReference type="PANTHER" id="PTHR31409">
    <property type="entry name" value="WASH COMPLEX SUBUNIT 4"/>
    <property type="match status" value="1"/>
</dbReference>
<organism evidence="4 5">
    <name type="scientific">Cloeon dipterum</name>
    <dbReference type="NCBI Taxonomy" id="197152"/>
    <lineage>
        <taxon>Eukaryota</taxon>
        <taxon>Metazoa</taxon>
        <taxon>Ecdysozoa</taxon>
        <taxon>Arthropoda</taxon>
        <taxon>Hexapoda</taxon>
        <taxon>Insecta</taxon>
        <taxon>Pterygota</taxon>
        <taxon>Palaeoptera</taxon>
        <taxon>Ephemeroptera</taxon>
        <taxon>Pisciforma</taxon>
        <taxon>Baetidae</taxon>
        <taxon>Cloeon</taxon>
    </lineage>
</organism>
<dbReference type="PANTHER" id="PTHR31409:SF0">
    <property type="entry name" value="WASH COMPLEX SUBUNIT 4"/>
    <property type="match status" value="1"/>
</dbReference>
<evidence type="ECO:0000259" key="2">
    <source>
        <dbReference type="Pfam" id="PF14745"/>
    </source>
</evidence>
<evidence type="ECO:0008006" key="6">
    <source>
        <dbReference type="Google" id="ProtNLM"/>
    </source>
</evidence>
<dbReference type="InterPro" id="IPR027307">
    <property type="entry name" value="WASH7"/>
</dbReference>
<dbReference type="Pfam" id="PF14745">
    <property type="entry name" value="WASH-4_N"/>
    <property type="match status" value="1"/>
</dbReference>
<feature type="domain" description="WASH complex subunit 4 N-terminal" evidence="2">
    <location>
        <begin position="23"/>
        <end position="578"/>
    </location>
</feature>
<name>A0A8S1C498_9INSE</name>
<dbReference type="InterPro" id="IPR028191">
    <property type="entry name" value="WASH-4_N"/>
</dbReference>
<gene>
    <name evidence="4" type="ORF">CLODIP_2_CD08780</name>
</gene>
<protein>
    <recommendedName>
        <fullName evidence="6">WASH complex subunit 4</fullName>
    </recommendedName>
</protein>
<feature type="domain" description="WASH complex subunit 7 C-terminal" evidence="3">
    <location>
        <begin position="937"/>
        <end position="1103"/>
    </location>
</feature>
<dbReference type="GO" id="GO:0005768">
    <property type="term" value="C:endosome"/>
    <property type="evidence" value="ECO:0007669"/>
    <property type="project" value="TreeGrafter"/>
</dbReference>
<dbReference type="Proteomes" id="UP000494165">
    <property type="component" value="Unassembled WGS sequence"/>
</dbReference>
<dbReference type="Pfam" id="PF14744">
    <property type="entry name" value="WASH-7_mid"/>
    <property type="match status" value="1"/>
</dbReference>
<evidence type="ECO:0000259" key="1">
    <source>
        <dbReference type="Pfam" id="PF14744"/>
    </source>
</evidence>
<feature type="domain" description="WASH complex subunit 7 central" evidence="1">
    <location>
        <begin position="579"/>
        <end position="917"/>
    </location>
</feature>
<reference evidence="4 5" key="1">
    <citation type="submission" date="2020-04" db="EMBL/GenBank/DDBJ databases">
        <authorList>
            <person name="Alioto T."/>
            <person name="Alioto T."/>
            <person name="Gomez Garrido J."/>
        </authorList>
    </citation>
    <scope>NUCLEOTIDE SEQUENCE [LARGE SCALE GENOMIC DNA]</scope>
</reference>